<gene>
    <name evidence="1" type="ORF">LIY65_12180</name>
</gene>
<organism evidence="1 2">
    <name type="scientific">Megamonas funiformis</name>
    <dbReference type="NCBI Taxonomy" id="437897"/>
    <lineage>
        <taxon>Bacteria</taxon>
        <taxon>Bacillati</taxon>
        <taxon>Bacillota</taxon>
        <taxon>Negativicutes</taxon>
        <taxon>Selenomonadales</taxon>
        <taxon>Selenomonadaceae</taxon>
        <taxon>Megamonas</taxon>
    </lineage>
</organism>
<accession>A0AAW4U7W8</accession>
<sequence length="92" mass="10391">MTIDEIKNEVLENIKDFVTTEVKDMVIKWIKDTALPAVKEVATAFVAELKNSAVDEKGWVKFRDTIFLPVAINGSLWIVEKVVNKLASEEQV</sequence>
<dbReference type="RefSeq" id="WP_227153429.1">
    <property type="nucleotide sequence ID" value="NZ_JAJCGD010000059.1"/>
</dbReference>
<name>A0AAW4U7W8_9FIRM</name>
<protein>
    <submittedName>
        <fullName evidence="1">Prevent-host-death protein</fullName>
    </submittedName>
</protein>
<dbReference type="AlphaFoldDB" id="A0AAW4U7W8"/>
<evidence type="ECO:0000313" key="2">
    <source>
        <dbReference type="Proteomes" id="UP001198190"/>
    </source>
</evidence>
<comment type="caution">
    <text evidence="1">The sequence shown here is derived from an EMBL/GenBank/DDBJ whole genome shotgun (WGS) entry which is preliminary data.</text>
</comment>
<dbReference type="EMBL" id="JAJCGD010000059">
    <property type="protein sequence ID" value="MCB6829440.1"/>
    <property type="molecule type" value="Genomic_DNA"/>
</dbReference>
<evidence type="ECO:0000313" key="1">
    <source>
        <dbReference type="EMBL" id="MCB6829440.1"/>
    </source>
</evidence>
<reference evidence="1" key="1">
    <citation type="submission" date="2021-10" db="EMBL/GenBank/DDBJ databases">
        <title>Collection of gut derived symbiotic bacterial strains cultured from healthy donors.</title>
        <authorList>
            <person name="Lin H."/>
            <person name="Littmann E."/>
            <person name="Claire K."/>
            <person name="Pamer E."/>
        </authorList>
    </citation>
    <scope>NUCLEOTIDE SEQUENCE</scope>
    <source>
        <strain evidence="1">MSK.7.16</strain>
    </source>
</reference>
<dbReference type="Proteomes" id="UP001198190">
    <property type="component" value="Unassembled WGS sequence"/>
</dbReference>
<proteinExistence type="predicted"/>